<dbReference type="SUPFAM" id="SSF48208">
    <property type="entry name" value="Six-hairpin glycosidases"/>
    <property type="match status" value="1"/>
</dbReference>
<dbReference type="OrthoDB" id="5358475at2759"/>
<dbReference type="InterPro" id="IPR008928">
    <property type="entry name" value="6-hairpin_glycosidase_sf"/>
</dbReference>
<protein>
    <recommendedName>
        <fullName evidence="4">Six-hairpin glycosidase-like protein</fullName>
    </recommendedName>
</protein>
<dbReference type="EMBL" id="ML213635">
    <property type="protein sequence ID" value="TFK34186.1"/>
    <property type="molecule type" value="Genomic_DNA"/>
</dbReference>
<proteinExistence type="predicted"/>
<accession>A0A5C3LQC6</accession>
<dbReference type="STRING" id="68775.A0A5C3LQC6"/>
<keyword evidence="3" id="KW-1185">Reference proteome</keyword>
<dbReference type="Proteomes" id="UP000308652">
    <property type="component" value="Unassembled WGS sequence"/>
</dbReference>
<dbReference type="PANTHER" id="PTHR31151">
    <property type="entry name" value="PROLINE-TRNA LIGASE (DUF1680)"/>
    <property type="match status" value="1"/>
</dbReference>
<evidence type="ECO:0008006" key="4">
    <source>
        <dbReference type="Google" id="ProtNLM"/>
    </source>
</evidence>
<name>A0A5C3LQC6_9AGAR</name>
<organism evidence="2 3">
    <name type="scientific">Crucibulum laeve</name>
    <dbReference type="NCBI Taxonomy" id="68775"/>
    <lineage>
        <taxon>Eukaryota</taxon>
        <taxon>Fungi</taxon>
        <taxon>Dikarya</taxon>
        <taxon>Basidiomycota</taxon>
        <taxon>Agaricomycotina</taxon>
        <taxon>Agaricomycetes</taxon>
        <taxon>Agaricomycetidae</taxon>
        <taxon>Agaricales</taxon>
        <taxon>Agaricineae</taxon>
        <taxon>Nidulariaceae</taxon>
        <taxon>Crucibulum</taxon>
    </lineage>
</organism>
<keyword evidence="1" id="KW-0472">Membrane</keyword>
<feature type="transmembrane region" description="Helical" evidence="1">
    <location>
        <begin position="49"/>
        <end position="71"/>
    </location>
</feature>
<evidence type="ECO:0000256" key="1">
    <source>
        <dbReference type="SAM" id="Phobius"/>
    </source>
</evidence>
<dbReference type="GO" id="GO:0005975">
    <property type="term" value="P:carbohydrate metabolic process"/>
    <property type="evidence" value="ECO:0007669"/>
    <property type="project" value="InterPro"/>
</dbReference>
<reference evidence="2 3" key="1">
    <citation type="journal article" date="2019" name="Nat. Ecol. Evol.">
        <title>Megaphylogeny resolves global patterns of mushroom evolution.</title>
        <authorList>
            <person name="Varga T."/>
            <person name="Krizsan K."/>
            <person name="Foldi C."/>
            <person name="Dima B."/>
            <person name="Sanchez-Garcia M."/>
            <person name="Sanchez-Ramirez S."/>
            <person name="Szollosi G.J."/>
            <person name="Szarkandi J.G."/>
            <person name="Papp V."/>
            <person name="Albert L."/>
            <person name="Andreopoulos W."/>
            <person name="Angelini C."/>
            <person name="Antonin V."/>
            <person name="Barry K.W."/>
            <person name="Bougher N.L."/>
            <person name="Buchanan P."/>
            <person name="Buyck B."/>
            <person name="Bense V."/>
            <person name="Catcheside P."/>
            <person name="Chovatia M."/>
            <person name="Cooper J."/>
            <person name="Damon W."/>
            <person name="Desjardin D."/>
            <person name="Finy P."/>
            <person name="Geml J."/>
            <person name="Haridas S."/>
            <person name="Hughes K."/>
            <person name="Justo A."/>
            <person name="Karasinski D."/>
            <person name="Kautmanova I."/>
            <person name="Kiss B."/>
            <person name="Kocsube S."/>
            <person name="Kotiranta H."/>
            <person name="LaButti K.M."/>
            <person name="Lechner B.E."/>
            <person name="Liimatainen K."/>
            <person name="Lipzen A."/>
            <person name="Lukacs Z."/>
            <person name="Mihaltcheva S."/>
            <person name="Morgado L.N."/>
            <person name="Niskanen T."/>
            <person name="Noordeloos M.E."/>
            <person name="Ohm R.A."/>
            <person name="Ortiz-Santana B."/>
            <person name="Ovrebo C."/>
            <person name="Racz N."/>
            <person name="Riley R."/>
            <person name="Savchenko A."/>
            <person name="Shiryaev A."/>
            <person name="Soop K."/>
            <person name="Spirin V."/>
            <person name="Szebenyi C."/>
            <person name="Tomsovsky M."/>
            <person name="Tulloss R.E."/>
            <person name="Uehling J."/>
            <person name="Grigoriev I.V."/>
            <person name="Vagvolgyi C."/>
            <person name="Papp T."/>
            <person name="Martin F.M."/>
            <person name="Miettinen O."/>
            <person name="Hibbett D.S."/>
            <person name="Nagy L.G."/>
        </authorList>
    </citation>
    <scope>NUCLEOTIDE SEQUENCE [LARGE SCALE GENOMIC DNA]</scope>
    <source>
        <strain evidence="2 3">CBS 166.37</strain>
    </source>
</reference>
<evidence type="ECO:0000313" key="2">
    <source>
        <dbReference type="EMBL" id="TFK34186.1"/>
    </source>
</evidence>
<sequence>MWREEKKIISFIYNENNISSKGKQLSPETHLGKNTKFKTFAVEIEDMRLLHYTVTSVTLLVTMVCLVRGALNPPLYSKLPTGSIKPSGWALNQAQIQADGLGGHLREFDSYVNGSIWVEGGSIEYSEMHEAAPYWFNAIVSLAFQLEDKRLLGQVRSFLDWTLDRQGEDGWIGPEPFVANATIPRLVWPRYLVLLGLIQYAEADPTQSQRIIDAMHRFMSLANTIWKTGQQGVSSMGFQFDYQFVRWEELVYSLQWLYDTDPQGKEAELLETMQLVRNSGFSWKNNWFTDADFPKTAVTTFTQQTHGVNTAEALKSEALAWRFTGDATDIKSTFDRLDMLYTYHGRASGTFSADEHIAGLDPSRGTELCAVVEQIFSLATIYQILGNNSVADRAEKLAYNALPAALMPDWWSHQYDQEVNQIWAQTMDPPPWGNNGPNSNVFGFEPNYPCCTVNHPQAYPKFWAHSFFADHSGNTLIHALLGPATFSGTVGSSNKVKVSVDTLYPFGTSLTYTIIASRPLSFKIRVPEWAKSNLSTIAINHAKATSLKPDAASLHTSQISAGTTTLQVSLHAVLEMETRTNGAVAITRGPLNYAVELSYNNTVTPGLRSAQALVDVERLFLNAPPQYLTATDNHTHDNTLLPTSEWRLAIDPSTIAINDRSAQTKNIPYYAWAAGAQPVTMTASACQIEWGLVHNTASAPPQSPNKCIGDVFKVKLVPFAAAKLRLGEIPTMSVG</sequence>
<keyword evidence="1" id="KW-0812">Transmembrane</keyword>
<dbReference type="PANTHER" id="PTHR31151:SF0">
    <property type="entry name" value="PROLINE-TRNA LIGASE (DUF1680)"/>
    <property type="match status" value="1"/>
</dbReference>
<gene>
    <name evidence="2" type="ORF">BDQ12DRAFT_636697</name>
</gene>
<dbReference type="AlphaFoldDB" id="A0A5C3LQC6"/>
<keyword evidence="1" id="KW-1133">Transmembrane helix</keyword>
<evidence type="ECO:0000313" key="3">
    <source>
        <dbReference type="Proteomes" id="UP000308652"/>
    </source>
</evidence>